<dbReference type="CDD" id="cd06464">
    <property type="entry name" value="ACD_sHsps-like"/>
    <property type="match status" value="1"/>
</dbReference>
<dbReference type="PROSITE" id="PS01031">
    <property type="entry name" value="SHSP"/>
    <property type="match status" value="1"/>
</dbReference>
<sequence length="147" mass="17073">MSTLTRFNPFRSMARFDPAAEFDDLFRNFPLRPLMRDMETTLSEMRMDVQEDDAGYRVTLDVPGARKEDIEVSVDGSRVTVQAEVKREEKHEGKDLHVERYSGRTYRSFTLPQEIDRENCNTHYENGVLTLTLPRKGEGQAKRLTVN</sequence>
<dbReference type="PANTHER" id="PTHR11527">
    <property type="entry name" value="HEAT-SHOCK PROTEIN 20 FAMILY MEMBER"/>
    <property type="match status" value="1"/>
</dbReference>
<comment type="caution">
    <text evidence="4">The sequence shown here is derived from an EMBL/GenBank/DDBJ whole genome shotgun (WGS) entry which is preliminary data.</text>
</comment>
<feature type="domain" description="SHSP" evidence="3">
    <location>
        <begin position="38"/>
        <end position="147"/>
    </location>
</feature>
<dbReference type="InterPro" id="IPR002068">
    <property type="entry name" value="A-crystallin/Hsp20_dom"/>
</dbReference>
<name>A0ABS7T5Y7_9GAMM</name>
<evidence type="ECO:0000259" key="3">
    <source>
        <dbReference type="PROSITE" id="PS01031"/>
    </source>
</evidence>
<evidence type="ECO:0000256" key="1">
    <source>
        <dbReference type="PROSITE-ProRule" id="PRU00285"/>
    </source>
</evidence>
<gene>
    <name evidence="4" type="ORF">K6753_07070</name>
</gene>
<evidence type="ECO:0000313" key="4">
    <source>
        <dbReference type="EMBL" id="MBZ4039292.1"/>
    </source>
</evidence>
<proteinExistence type="inferred from homology"/>
<keyword evidence="5" id="KW-1185">Reference proteome</keyword>
<dbReference type="Proteomes" id="UP001430954">
    <property type="component" value="Unassembled WGS sequence"/>
</dbReference>
<protein>
    <submittedName>
        <fullName evidence="4">Hsp20/alpha crystallin family protein</fullName>
    </submittedName>
</protein>
<evidence type="ECO:0000313" key="5">
    <source>
        <dbReference type="Proteomes" id="UP001430954"/>
    </source>
</evidence>
<dbReference type="EMBL" id="JAINZW010000002">
    <property type="protein sequence ID" value="MBZ4039292.1"/>
    <property type="molecule type" value="Genomic_DNA"/>
</dbReference>
<comment type="similarity">
    <text evidence="1 2">Belongs to the small heat shock protein (HSP20) family.</text>
</comment>
<dbReference type="SUPFAM" id="SSF49764">
    <property type="entry name" value="HSP20-like chaperones"/>
    <property type="match status" value="1"/>
</dbReference>
<evidence type="ECO:0000256" key="2">
    <source>
        <dbReference type="RuleBase" id="RU003616"/>
    </source>
</evidence>
<dbReference type="RefSeq" id="WP_223675660.1">
    <property type="nucleotide sequence ID" value="NZ_JAINZW010000002.1"/>
</dbReference>
<dbReference type="InterPro" id="IPR031107">
    <property type="entry name" value="Small_HSP"/>
</dbReference>
<organism evidence="4 5">
    <name type="scientific">Novilysobacter selenitireducens</name>
    <dbReference type="NCBI Taxonomy" id="2872639"/>
    <lineage>
        <taxon>Bacteria</taxon>
        <taxon>Pseudomonadati</taxon>
        <taxon>Pseudomonadota</taxon>
        <taxon>Gammaproteobacteria</taxon>
        <taxon>Lysobacterales</taxon>
        <taxon>Lysobacteraceae</taxon>
        <taxon>Novilysobacter</taxon>
    </lineage>
</organism>
<dbReference type="Gene3D" id="2.60.40.790">
    <property type="match status" value="1"/>
</dbReference>
<reference evidence="4 5" key="1">
    <citation type="submission" date="2021-09" db="EMBL/GenBank/DDBJ databases">
        <title>Lysobacter sp. 13A isolated from the river sediment.</title>
        <authorList>
            <person name="Liu H."/>
            <person name="Li S."/>
            <person name="Mao S."/>
        </authorList>
    </citation>
    <scope>NUCLEOTIDE SEQUENCE [LARGE SCALE GENOMIC DNA]</scope>
    <source>
        <strain evidence="4 5">13A</strain>
    </source>
</reference>
<dbReference type="InterPro" id="IPR008978">
    <property type="entry name" value="HSP20-like_chaperone"/>
</dbReference>
<accession>A0ABS7T5Y7</accession>
<dbReference type="Pfam" id="PF00011">
    <property type="entry name" value="HSP20"/>
    <property type="match status" value="1"/>
</dbReference>